<proteinExistence type="predicted"/>
<protein>
    <recommendedName>
        <fullName evidence="4">Tetratricopeptide repeat protein</fullName>
    </recommendedName>
</protein>
<dbReference type="SUPFAM" id="SSF48452">
    <property type="entry name" value="TPR-like"/>
    <property type="match status" value="2"/>
</dbReference>
<evidence type="ECO:0000256" key="1">
    <source>
        <dbReference type="SAM" id="MobiDB-lite"/>
    </source>
</evidence>
<accession>A0A928VMM3</accession>
<dbReference type="InterPro" id="IPR019734">
    <property type="entry name" value="TPR_rpt"/>
</dbReference>
<dbReference type="Gene3D" id="1.25.40.10">
    <property type="entry name" value="Tetratricopeptide repeat domain"/>
    <property type="match status" value="2"/>
</dbReference>
<evidence type="ECO:0000313" key="3">
    <source>
        <dbReference type="Proteomes" id="UP000625316"/>
    </source>
</evidence>
<comment type="caution">
    <text evidence="2">The sequence shown here is derived from an EMBL/GenBank/DDBJ whole genome shotgun (WGS) entry which is preliminary data.</text>
</comment>
<dbReference type="SMART" id="SM00028">
    <property type="entry name" value="TPR"/>
    <property type="match status" value="7"/>
</dbReference>
<dbReference type="EMBL" id="JADEXQ010000035">
    <property type="protein sequence ID" value="MBE9030402.1"/>
    <property type="molecule type" value="Genomic_DNA"/>
</dbReference>
<name>A0A928VMM3_9CYAN</name>
<dbReference type="AlphaFoldDB" id="A0A928VMM3"/>
<organism evidence="2 3">
    <name type="scientific">Romeriopsis navalis LEGE 11480</name>
    <dbReference type="NCBI Taxonomy" id="2777977"/>
    <lineage>
        <taxon>Bacteria</taxon>
        <taxon>Bacillati</taxon>
        <taxon>Cyanobacteriota</taxon>
        <taxon>Cyanophyceae</taxon>
        <taxon>Leptolyngbyales</taxon>
        <taxon>Leptolyngbyaceae</taxon>
        <taxon>Romeriopsis</taxon>
        <taxon>Romeriopsis navalis</taxon>
    </lineage>
</organism>
<reference evidence="2" key="1">
    <citation type="submission" date="2020-10" db="EMBL/GenBank/DDBJ databases">
        <authorList>
            <person name="Castelo-Branco R."/>
            <person name="Eusebio N."/>
            <person name="Adriana R."/>
            <person name="Vieira A."/>
            <person name="Brugerolle De Fraissinette N."/>
            <person name="Rezende De Castro R."/>
            <person name="Schneider M.P."/>
            <person name="Vasconcelos V."/>
            <person name="Leao P.N."/>
        </authorList>
    </citation>
    <scope>NUCLEOTIDE SEQUENCE</scope>
    <source>
        <strain evidence="2">LEGE 11480</strain>
    </source>
</reference>
<dbReference type="InterPro" id="IPR011990">
    <property type="entry name" value="TPR-like_helical_dom_sf"/>
</dbReference>
<dbReference type="Proteomes" id="UP000625316">
    <property type="component" value="Unassembled WGS sequence"/>
</dbReference>
<sequence>MSHSSRLLTIGALTAVGLSVLVMGALPRSLAQPPTRFLLARQVDQFPPNPLDVLPDAVLPQLPLREVQRQVEGLNQQAIERLQSGAAGKAFELWNQSLRLSRQLGPVAETKALARVGEIAWQRSNTQQVRYISQRLQQIQAGDIAAPAPSPTALSPTPLSESLLAELAVAYQVIRAPELALSVYNQALKRQLADPVVRFRLFNRIAQTHLDWFDYTKAAQVYQDLLSQAQAQNNPVNQMAYAYQLAYVYEQAKQPPGAIAALETLVSTYAKTPEPLLLADFQTRLAAQYQLNQQVALAETTYQAAYRTAIAQQQTGFAGDALRQLAAFYRQQQRFDAAIQVYDFLTTFEQESALNPYNAMDAYDRLGQIWLDQREKPQAIAAFQQGLVLAQSLNYREQYFRDRLAQISGKTDTPTAVPESATPESAAPESTKPQPVDAVTAPD</sequence>
<gene>
    <name evidence="2" type="ORF">IQ266_11730</name>
</gene>
<feature type="region of interest" description="Disordered" evidence="1">
    <location>
        <begin position="407"/>
        <end position="443"/>
    </location>
</feature>
<evidence type="ECO:0000313" key="2">
    <source>
        <dbReference type="EMBL" id="MBE9030402.1"/>
    </source>
</evidence>
<keyword evidence="3" id="KW-1185">Reference proteome</keyword>
<evidence type="ECO:0008006" key="4">
    <source>
        <dbReference type="Google" id="ProtNLM"/>
    </source>
</evidence>
<dbReference type="Pfam" id="PF14938">
    <property type="entry name" value="SNAP"/>
    <property type="match status" value="1"/>
</dbReference>
<dbReference type="RefSeq" id="WP_264325227.1">
    <property type="nucleotide sequence ID" value="NZ_JADEXQ010000035.1"/>
</dbReference>